<sequence>MNSPKTYWKEVFKMNNETLEAIEILEIALEYDLERKYLLKYKKELTSPLVDSYALSEWLRNKYDFNMQFQNRFDVHQVYNDFVKWLNENIS</sequence>
<dbReference type="EMBL" id="OP534061">
    <property type="protein sequence ID" value="UYE92502.1"/>
    <property type="molecule type" value="Genomic_DNA"/>
</dbReference>
<proteinExistence type="predicted"/>
<keyword evidence="2" id="KW-1185">Reference proteome</keyword>
<gene>
    <name evidence="1" type="ORF">H1_82</name>
</gene>
<organism evidence="1 2">
    <name type="scientific">Enterococcus phage H1</name>
    <dbReference type="NCBI Taxonomy" id="2982918"/>
    <lineage>
        <taxon>Viruses</taxon>
        <taxon>Duplodnaviria</taxon>
        <taxon>Heunggongvirae</taxon>
        <taxon>Uroviricota</taxon>
        <taxon>Caudoviricetes</taxon>
    </lineage>
</organism>
<evidence type="ECO:0000313" key="2">
    <source>
        <dbReference type="Proteomes" id="UP001232159"/>
    </source>
</evidence>
<name>A0AAE9T9K7_9CAUD</name>
<protein>
    <submittedName>
        <fullName evidence="1">Uncharacterized protein</fullName>
    </submittedName>
</protein>
<accession>A0AAE9T9K7</accession>
<dbReference type="Proteomes" id="UP001232159">
    <property type="component" value="Segment"/>
</dbReference>
<evidence type="ECO:0000313" key="1">
    <source>
        <dbReference type="EMBL" id="UYE92502.1"/>
    </source>
</evidence>
<reference evidence="1" key="1">
    <citation type="submission" date="2022-09" db="EMBL/GenBank/DDBJ databases">
        <authorList>
            <person name="Murray E."/>
            <person name="Buttimer C."/>
            <person name="Hill C."/>
        </authorList>
    </citation>
    <scope>NUCLEOTIDE SEQUENCE</scope>
</reference>